<dbReference type="InterPro" id="IPR008927">
    <property type="entry name" value="6-PGluconate_DH-like_C_sf"/>
</dbReference>
<sequence>MNFSLLFMFYIGAAEFHENSLLAFDKGLANGVEMLELDCHLTKDHQVVVHHDPSLHRTTGHLGYIKDIEYAKLPAINNKIQLYCDSDLTISCDNSPSNSDLLRIPLLKDVFARYPTTPINIDIKVNDDELIKQVSDLIQKYRREHITIWGSFSHTVCRKLTLQNPRIIRFCSFKEAAYVVFAYWTGLLPFLPLTPGAFEVPIPGEVFQKFTENINWKYKIILYLAERILNNKSMFAHLQRRGIPVYVWILNNDREFQYAFTEMGVTGNAFVPHSLSSTFRVSKQKAHMANARTDAIIDAWKSKAGLTLSAEEEQKLKAWFAGAAERIQTRREGGKKLFVELTAAVESNDSAKADELLKKLREGFRQLSEGREKALDEFDNILSADQRARIVVAAVKQAKESGRPIKFALILSLVVFLSHGKLQNIDHLKMASAIFTTFLCRQQRFLTLTRSPVATQLWTRLASTSVQQQQQQTANKPVNLQQLKNLKVDYQDDIAVVQFNQENSKVNTLSKGMMDEFVPLFEQLQNDDKVKGIVVMSAKPGSFIAGADINMLESAKNRDELFKISRNGQDVMHKIEQSRKPIVAAIAGSCLGGGFEVALACHYRIAMNDKRTGFGVPEIKLGLLPGAGGTQRLIQKLSLPDALDLVLTGKEVKTKKAKSLGLVDAVVEPIGPGLQTAEEKNIDYLRSVAVQKAKELTFKKHVKPQPGLLENIKSKIMSTSYVQNYIFEQAKKKVMSQTQGLYPAPLKILDVIKQTVESGSKVGYNAEAEGFADLGTTSESKALISLFHGRTECKKNKYGKPEREVKNIAVIGAGLMGAGIAHVSIDKGFNVILRDQTTKALSRGYSQITKGYQGYVKRKRLTNTEYDRILANLECQTTFDNLEKCDMVIEAVFEDLGLKQKVLAEIEQRIPEHCVFASNTSALPIHEIAANSKRPEKVIGMHYFSPVDKMELLEIVRAKQTSDDTVRSAVSVGLKQGKVVIVVGDGPGFYTTRLLMFAGAEVFRLLQEGASPKDIDKATKKFGFPVGSATLFDEVGIDVAAHIARDMQSVFGERLADKSMPALFQDLVSNNLHGRKTGQGLYIYQAGVKGGDREVNPKFTELIKNYAAEAKEQVTTESIQWRTGLRFLNEAARCLEEKIITSPTDGDIGAVFGLGFPPMKGGPFRFMDTYGVSKIVDLMNSYRSKYGERFAPTQLLVDMAKEDKKFYS</sequence>
<evidence type="ECO:0000256" key="12">
    <source>
        <dbReference type="ARBA" id="ARBA00047613"/>
    </source>
</evidence>
<dbReference type="SUPFAM" id="SSF48179">
    <property type="entry name" value="6-phosphogluconate dehydrogenase C-terminal domain-like"/>
    <property type="match status" value="2"/>
</dbReference>
<dbReference type="InterPro" id="IPR001753">
    <property type="entry name" value="Enoyl-CoA_hydra/iso"/>
</dbReference>
<comment type="catalytic activity">
    <reaction evidence="12">
        <text>(3S)-hydroxyhexadecanoyl-CoA + NAD(+) = 3-oxohexadecanoyl-CoA + NADH + H(+)</text>
        <dbReference type="Rhea" id="RHEA:31159"/>
        <dbReference type="ChEBI" id="CHEBI:15378"/>
        <dbReference type="ChEBI" id="CHEBI:57349"/>
        <dbReference type="ChEBI" id="CHEBI:57540"/>
        <dbReference type="ChEBI" id="CHEBI:57945"/>
        <dbReference type="ChEBI" id="CHEBI:62613"/>
    </reaction>
    <physiologicalReaction direction="left-to-right" evidence="12">
        <dbReference type="Rhea" id="RHEA:31160"/>
    </physiologicalReaction>
</comment>
<keyword evidence="11" id="KW-0511">Multifunctional enzyme</keyword>
<dbReference type="InterPro" id="IPR036291">
    <property type="entry name" value="NAD(P)-bd_dom_sf"/>
</dbReference>
<dbReference type="InterPro" id="IPR017946">
    <property type="entry name" value="PLC-like_Pdiesterase_TIM-brl"/>
</dbReference>
<dbReference type="Proteomes" id="UP000663852">
    <property type="component" value="Unassembled WGS sequence"/>
</dbReference>
<dbReference type="InterPro" id="IPR050136">
    <property type="entry name" value="FA_oxidation_alpha_subunit"/>
</dbReference>
<dbReference type="Gene3D" id="3.40.50.720">
    <property type="entry name" value="NAD(P)-binding Rossmann-like Domain"/>
    <property type="match status" value="1"/>
</dbReference>
<dbReference type="PANTHER" id="PTHR43612">
    <property type="entry name" value="TRIFUNCTIONAL ENZYME SUBUNIT ALPHA"/>
    <property type="match status" value="1"/>
</dbReference>
<evidence type="ECO:0000256" key="1">
    <source>
        <dbReference type="ARBA" id="ARBA00000469"/>
    </source>
</evidence>
<proteinExistence type="inferred from homology"/>
<evidence type="ECO:0000256" key="7">
    <source>
        <dbReference type="ARBA" id="ARBA00023002"/>
    </source>
</evidence>
<dbReference type="CDD" id="cd06558">
    <property type="entry name" value="crotonase-like"/>
    <property type="match status" value="1"/>
</dbReference>
<evidence type="ECO:0000256" key="15">
    <source>
        <dbReference type="PIRSR" id="PIRSR612803-2"/>
    </source>
</evidence>
<dbReference type="Gene3D" id="3.20.20.190">
    <property type="entry name" value="Phosphatidylinositol (PI) phosphodiesterase"/>
    <property type="match status" value="1"/>
</dbReference>
<name>A0A813P0Z9_ADIRI</name>
<evidence type="ECO:0000313" key="18">
    <source>
        <dbReference type="EMBL" id="CAF0744314.1"/>
    </source>
</evidence>
<evidence type="ECO:0000259" key="17">
    <source>
        <dbReference type="PROSITE" id="PS51704"/>
    </source>
</evidence>
<evidence type="ECO:0000256" key="16">
    <source>
        <dbReference type="RuleBase" id="RU003707"/>
    </source>
</evidence>
<dbReference type="GO" id="GO:0008081">
    <property type="term" value="F:phosphoric diester hydrolase activity"/>
    <property type="evidence" value="ECO:0007669"/>
    <property type="project" value="InterPro"/>
</dbReference>
<comment type="similarity">
    <text evidence="16">Belongs to the enoyl-CoA hydratase/isomerase family.</text>
</comment>
<dbReference type="PROSITE" id="PS51704">
    <property type="entry name" value="GP_PDE"/>
    <property type="match status" value="1"/>
</dbReference>
<evidence type="ECO:0000256" key="6">
    <source>
        <dbReference type="ARBA" id="ARBA00022832"/>
    </source>
</evidence>
<keyword evidence="10" id="KW-0456">Lyase</keyword>
<gene>
    <name evidence="18" type="ORF">EDS130_LOCUS1929</name>
</gene>
<dbReference type="PANTHER" id="PTHR43612:SF3">
    <property type="entry name" value="TRIFUNCTIONAL ENZYME SUBUNIT ALPHA, MITOCHONDRIAL"/>
    <property type="match status" value="1"/>
</dbReference>
<evidence type="ECO:0000313" key="19">
    <source>
        <dbReference type="Proteomes" id="UP000663852"/>
    </source>
</evidence>
<dbReference type="PROSITE" id="PS00166">
    <property type="entry name" value="ENOYL_COA_HYDRATASE"/>
    <property type="match status" value="1"/>
</dbReference>
<evidence type="ECO:0000256" key="9">
    <source>
        <dbReference type="ARBA" id="ARBA00023098"/>
    </source>
</evidence>
<accession>A0A813P0Z9</accession>
<dbReference type="AlphaFoldDB" id="A0A813P0Z9"/>
<evidence type="ECO:0000256" key="2">
    <source>
        <dbReference type="ARBA" id="ARBA00005005"/>
    </source>
</evidence>
<dbReference type="EC" id="4.2.1.17" evidence="5"/>
<dbReference type="InterPro" id="IPR018376">
    <property type="entry name" value="Enoyl-CoA_hyd/isom_CS"/>
</dbReference>
<evidence type="ECO:0000256" key="13">
    <source>
        <dbReference type="ARBA" id="ARBA00048361"/>
    </source>
</evidence>
<comment type="similarity">
    <text evidence="4">In the N-terminal section; belongs to the enoyl-CoA hydratase/isomerase family.</text>
</comment>
<keyword evidence="9" id="KW-0443">Lipid metabolism</keyword>
<dbReference type="InterPro" id="IPR012803">
    <property type="entry name" value="Fa_ox_alpha_mit"/>
</dbReference>
<dbReference type="FunFam" id="3.40.50.720:FF:000009">
    <property type="entry name" value="Fatty oxidation complex, alpha subunit"/>
    <property type="match status" value="1"/>
</dbReference>
<feature type="active site" description="For hydroxyacyl-coenzyme A dehydrogenase activity" evidence="14">
    <location>
        <position position="954"/>
    </location>
</feature>
<dbReference type="Pfam" id="PF00725">
    <property type="entry name" value="3HCDH"/>
    <property type="match status" value="2"/>
</dbReference>
<comment type="caution">
    <text evidence="18">The sequence shown here is derived from an EMBL/GenBank/DDBJ whole genome shotgun (WGS) entry which is preliminary data.</text>
</comment>
<dbReference type="Gene3D" id="3.90.226.10">
    <property type="entry name" value="2-enoyl-CoA Hydratase, Chain A, domain 1"/>
    <property type="match status" value="1"/>
</dbReference>
<evidence type="ECO:0000256" key="10">
    <source>
        <dbReference type="ARBA" id="ARBA00023239"/>
    </source>
</evidence>
<dbReference type="SUPFAM" id="SSF51735">
    <property type="entry name" value="NAD(P)-binding Rossmann-fold domains"/>
    <property type="match status" value="1"/>
</dbReference>
<dbReference type="FunFam" id="3.90.226.10:FF:000011">
    <property type="entry name" value="Fatty acid oxidation complex subunit alpha"/>
    <property type="match status" value="1"/>
</dbReference>
<dbReference type="Pfam" id="PF00378">
    <property type="entry name" value="ECH_1"/>
    <property type="match status" value="1"/>
</dbReference>
<dbReference type="InterPro" id="IPR006176">
    <property type="entry name" value="3-OHacyl-CoA_DH_NAD-bd"/>
</dbReference>
<dbReference type="GO" id="GO:0016507">
    <property type="term" value="C:mitochondrial fatty acid beta-oxidation multienzyme complex"/>
    <property type="evidence" value="ECO:0007669"/>
    <property type="project" value="InterPro"/>
</dbReference>
<dbReference type="NCBIfam" id="TIGR02441">
    <property type="entry name" value="fa_ox_alpha_mit"/>
    <property type="match status" value="1"/>
</dbReference>
<comment type="similarity">
    <text evidence="3">In the central section; belongs to the 3-hydroxyacyl-CoA dehydrogenase family.</text>
</comment>
<evidence type="ECO:0000256" key="5">
    <source>
        <dbReference type="ARBA" id="ARBA00012076"/>
    </source>
</evidence>
<dbReference type="Gene3D" id="1.10.1040.50">
    <property type="match status" value="1"/>
</dbReference>
<dbReference type="SUPFAM" id="SSF52096">
    <property type="entry name" value="ClpP/crotonase"/>
    <property type="match status" value="1"/>
</dbReference>
<dbReference type="OrthoDB" id="10004768at2759"/>
<reference evidence="18" key="1">
    <citation type="submission" date="2021-02" db="EMBL/GenBank/DDBJ databases">
        <authorList>
            <person name="Nowell W R."/>
        </authorList>
    </citation>
    <scope>NUCLEOTIDE SEQUENCE</scope>
</reference>
<dbReference type="Pfam" id="PF02737">
    <property type="entry name" value="3HCDH_N"/>
    <property type="match status" value="1"/>
</dbReference>
<evidence type="ECO:0000256" key="11">
    <source>
        <dbReference type="ARBA" id="ARBA00023268"/>
    </source>
</evidence>
<comment type="catalytic activity">
    <reaction evidence="1">
        <text>(3S)-hydroxyhexadecanoyl-CoA = (2E)-hexadecenoyl-CoA + H2O</text>
        <dbReference type="Rhea" id="RHEA:31163"/>
        <dbReference type="ChEBI" id="CHEBI:15377"/>
        <dbReference type="ChEBI" id="CHEBI:61526"/>
        <dbReference type="ChEBI" id="CHEBI:62613"/>
    </reaction>
    <physiologicalReaction direction="right-to-left" evidence="1">
        <dbReference type="Rhea" id="RHEA:31165"/>
    </physiologicalReaction>
</comment>
<feature type="site" description="Important for long-chain enoyl-CoA hydratase activity" evidence="15">
    <location>
        <position position="618"/>
    </location>
</feature>
<dbReference type="SUPFAM" id="SSF51695">
    <property type="entry name" value="PLC-like phosphodiesterases"/>
    <property type="match status" value="1"/>
</dbReference>
<feature type="site" description="Important for long-chain enoyl-CoA hydratase activity" evidence="15">
    <location>
        <position position="596"/>
    </location>
</feature>
<dbReference type="GO" id="GO:0004300">
    <property type="term" value="F:enoyl-CoA hydratase activity"/>
    <property type="evidence" value="ECO:0007669"/>
    <property type="project" value="UniProtKB-EC"/>
</dbReference>
<evidence type="ECO:0000256" key="4">
    <source>
        <dbReference type="ARBA" id="ARBA00008750"/>
    </source>
</evidence>
<evidence type="ECO:0000256" key="3">
    <source>
        <dbReference type="ARBA" id="ARBA00007005"/>
    </source>
</evidence>
<dbReference type="InterPro" id="IPR029045">
    <property type="entry name" value="ClpP/crotonase-like_dom_sf"/>
</dbReference>
<dbReference type="UniPathway" id="UPA00659"/>
<keyword evidence="8" id="KW-0520">NAD</keyword>
<evidence type="ECO:0000256" key="8">
    <source>
        <dbReference type="ARBA" id="ARBA00023027"/>
    </source>
</evidence>
<dbReference type="GO" id="GO:0016509">
    <property type="term" value="F:long-chain (3S)-3-hydroxyacyl-CoA dehydrogenase (NAD+) activity"/>
    <property type="evidence" value="ECO:0007669"/>
    <property type="project" value="TreeGrafter"/>
</dbReference>
<keyword evidence="6" id="KW-0276">Fatty acid metabolism</keyword>
<dbReference type="InterPro" id="IPR030395">
    <property type="entry name" value="GP_PDE_dom"/>
</dbReference>
<keyword evidence="7" id="KW-0560">Oxidoreductase</keyword>
<feature type="site" description="Important for hydroxyacyl-coenzyme A dehydrogenase activity" evidence="15">
    <location>
        <position position="942"/>
    </location>
</feature>
<dbReference type="InterPro" id="IPR006108">
    <property type="entry name" value="3HC_DH_C"/>
</dbReference>
<comment type="catalytic activity">
    <reaction evidence="13">
        <text>(3S)-hydroxydecanoyl-CoA + NAD(+) = 3-oxodecanoyl-CoA + NADH + H(+)</text>
        <dbReference type="Rhea" id="RHEA:31187"/>
        <dbReference type="ChEBI" id="CHEBI:15378"/>
        <dbReference type="ChEBI" id="CHEBI:57540"/>
        <dbReference type="ChEBI" id="CHEBI:57945"/>
        <dbReference type="ChEBI" id="CHEBI:62548"/>
        <dbReference type="ChEBI" id="CHEBI:62616"/>
    </reaction>
    <physiologicalReaction direction="left-to-right" evidence="13">
        <dbReference type="Rhea" id="RHEA:31188"/>
    </physiologicalReaction>
</comment>
<dbReference type="EMBL" id="CAJNOJ010000004">
    <property type="protein sequence ID" value="CAF0744314.1"/>
    <property type="molecule type" value="Genomic_DNA"/>
</dbReference>
<dbReference type="GO" id="GO:0070403">
    <property type="term" value="F:NAD+ binding"/>
    <property type="evidence" value="ECO:0007669"/>
    <property type="project" value="InterPro"/>
</dbReference>
<dbReference type="Pfam" id="PF03009">
    <property type="entry name" value="GDPD"/>
    <property type="match status" value="1"/>
</dbReference>
<organism evidence="18 19">
    <name type="scientific">Adineta ricciae</name>
    <name type="common">Rotifer</name>
    <dbReference type="NCBI Taxonomy" id="249248"/>
    <lineage>
        <taxon>Eukaryota</taxon>
        <taxon>Metazoa</taxon>
        <taxon>Spiralia</taxon>
        <taxon>Gnathifera</taxon>
        <taxon>Rotifera</taxon>
        <taxon>Eurotatoria</taxon>
        <taxon>Bdelloidea</taxon>
        <taxon>Adinetida</taxon>
        <taxon>Adinetidae</taxon>
        <taxon>Adineta</taxon>
    </lineage>
</organism>
<feature type="domain" description="GP-PDE" evidence="17">
    <location>
        <begin position="4"/>
        <end position="282"/>
    </location>
</feature>
<evidence type="ECO:0000256" key="14">
    <source>
        <dbReference type="PIRSR" id="PIRSR612803-1"/>
    </source>
</evidence>
<protein>
    <recommendedName>
        <fullName evidence="5">enoyl-CoA hydratase</fullName>
        <ecNumber evidence="5">4.2.1.17</ecNumber>
    </recommendedName>
</protein>
<comment type="pathway">
    <text evidence="2">Lipid metabolism; fatty acid beta-oxidation.</text>
</comment>
<dbReference type="GO" id="GO:0006635">
    <property type="term" value="P:fatty acid beta-oxidation"/>
    <property type="evidence" value="ECO:0007669"/>
    <property type="project" value="UniProtKB-UniPathway"/>
</dbReference>